<accession>A0A2P5HJ89</accession>
<protein>
    <submittedName>
        <fullName evidence="2">Uncharacterized protein</fullName>
    </submittedName>
</protein>
<feature type="chain" id="PRO_5015193685" evidence="1">
    <location>
        <begin position="20"/>
        <end position="274"/>
    </location>
</feature>
<keyword evidence="1" id="KW-0732">Signal</keyword>
<gene>
    <name evidence="2" type="ORF">DHEL01_v211287</name>
</gene>
<feature type="signal peptide" evidence="1">
    <location>
        <begin position="1"/>
        <end position="19"/>
    </location>
</feature>
<name>A0A2P5HJ89_DIAHE</name>
<keyword evidence="3" id="KW-1185">Reference proteome</keyword>
<evidence type="ECO:0000313" key="2">
    <source>
        <dbReference type="EMBL" id="POS70318.1"/>
    </source>
</evidence>
<evidence type="ECO:0000313" key="3">
    <source>
        <dbReference type="Proteomes" id="UP000094444"/>
    </source>
</evidence>
<sequence>MVSVRMLTLISAVAAAVSAAPAPIIDGLDAALETLNITETVDRDLRRGELLVIGAGGRSAIVTEATWKLLLEVQGIAAEPPEIDYEYLNNAGKGLAEIPVNDTELALGKRECDNDFAYKIDGTINFVDWDVQMSPVIAGAGSKGIEVTVARSFTVQNSITGGGGVDLSKLYPKLGLAFKIDYAHQWSTTQGTMVRATVDSGEVGCVITRPYTTRRYGRTYEGCLGSQKVGTFYADSHAEGSYEGYTWISGTITACIKKQRNPRLTRCNGAGYFR</sequence>
<dbReference type="AlphaFoldDB" id="A0A2P5HJ89"/>
<organism evidence="2 3">
    <name type="scientific">Diaporthe helianthi</name>
    <dbReference type="NCBI Taxonomy" id="158607"/>
    <lineage>
        <taxon>Eukaryota</taxon>
        <taxon>Fungi</taxon>
        <taxon>Dikarya</taxon>
        <taxon>Ascomycota</taxon>
        <taxon>Pezizomycotina</taxon>
        <taxon>Sordariomycetes</taxon>
        <taxon>Sordariomycetidae</taxon>
        <taxon>Diaporthales</taxon>
        <taxon>Diaporthaceae</taxon>
        <taxon>Diaporthe</taxon>
    </lineage>
</organism>
<dbReference type="EMBL" id="MAVT02001685">
    <property type="protein sequence ID" value="POS70318.1"/>
    <property type="molecule type" value="Genomic_DNA"/>
</dbReference>
<comment type="caution">
    <text evidence="2">The sequence shown here is derived from an EMBL/GenBank/DDBJ whole genome shotgun (WGS) entry which is preliminary data.</text>
</comment>
<dbReference type="Proteomes" id="UP000094444">
    <property type="component" value="Unassembled WGS sequence"/>
</dbReference>
<proteinExistence type="predicted"/>
<dbReference type="OrthoDB" id="4831122at2759"/>
<reference evidence="2" key="1">
    <citation type="submission" date="2017-09" db="EMBL/GenBank/DDBJ databases">
        <title>Polyketide synthases of a Diaporthe helianthi virulent isolate.</title>
        <authorList>
            <person name="Baroncelli R."/>
        </authorList>
    </citation>
    <scope>NUCLEOTIDE SEQUENCE [LARGE SCALE GENOMIC DNA]</scope>
    <source>
        <strain evidence="2">7/96</strain>
    </source>
</reference>
<dbReference type="InParanoid" id="A0A2P5HJ89"/>
<evidence type="ECO:0000256" key="1">
    <source>
        <dbReference type="SAM" id="SignalP"/>
    </source>
</evidence>